<comment type="caution">
    <text evidence="3">The sequence shown here is derived from an EMBL/GenBank/DDBJ whole genome shotgun (WGS) entry which is preliminary data.</text>
</comment>
<accession>A0A7W1YH93</accession>
<dbReference type="Gene3D" id="3.40.50.720">
    <property type="entry name" value="NAD(P)-binding Rossmann-like Domain"/>
    <property type="match status" value="1"/>
</dbReference>
<dbReference type="InterPro" id="IPR036291">
    <property type="entry name" value="NAD(P)-bd_dom_sf"/>
</dbReference>
<sequence>MKKTVLVTGGAGFIGSHICKMYLAEGYQTICVDNLISGKEANIADLMNHPEFHFYKVDISNKTEMEALFVKFRPQVVNHHAAQKSVPYSLENPIYDLDTNIGGLLQLLALVQKYPIETLVFASSGGALSKKLEGDERSAEKDTPQLISPYALTKYAGEQYINMYSEKYDFNYTVLRYANVFGPKQVPDGESGVVPIFLKNLNENKKSILMAYPDMPRGCTRDYIYVADVVEANKLATQKPLNKVVNIGSGTEISILDVYEQVLDIFDKSAPIEIIGPRPGDIRRSILDTKIATEELNWKAKYTLRQGLQELYTFNLEWDKELTFR</sequence>
<evidence type="ECO:0000313" key="3">
    <source>
        <dbReference type="EMBL" id="MBA3927600.1"/>
    </source>
</evidence>
<dbReference type="Pfam" id="PF01370">
    <property type="entry name" value="Epimerase"/>
    <property type="match status" value="1"/>
</dbReference>
<keyword evidence="4" id="KW-1185">Reference proteome</keyword>
<dbReference type="Gene3D" id="3.90.25.10">
    <property type="entry name" value="UDP-galactose 4-epimerase, domain 1"/>
    <property type="match status" value="1"/>
</dbReference>
<dbReference type="RefSeq" id="WP_181677680.1">
    <property type="nucleotide sequence ID" value="NZ_JABJVM010000021.1"/>
</dbReference>
<evidence type="ECO:0000313" key="4">
    <source>
        <dbReference type="Proteomes" id="UP000548787"/>
    </source>
</evidence>
<gene>
    <name evidence="3" type="ORF">HPK16_14775</name>
</gene>
<name>A0A7W1YH93_9LIST</name>
<comment type="similarity">
    <text evidence="1">Belongs to the NAD(P)-dependent epimerase/dehydratase family.</text>
</comment>
<evidence type="ECO:0000256" key="1">
    <source>
        <dbReference type="ARBA" id="ARBA00007637"/>
    </source>
</evidence>
<dbReference type="AlphaFoldDB" id="A0A7W1YH93"/>
<proteinExistence type="inferred from homology"/>
<evidence type="ECO:0000259" key="2">
    <source>
        <dbReference type="Pfam" id="PF01370"/>
    </source>
</evidence>
<dbReference type="PANTHER" id="PTHR43000">
    <property type="entry name" value="DTDP-D-GLUCOSE 4,6-DEHYDRATASE-RELATED"/>
    <property type="match status" value="1"/>
</dbReference>
<protein>
    <submittedName>
        <fullName evidence="3">SDR family NAD(P)-dependent oxidoreductase</fullName>
    </submittedName>
</protein>
<reference evidence="3 4" key="1">
    <citation type="submission" date="2020-08" db="EMBL/GenBank/DDBJ databases">
        <title>Listeria ohnekaius sp. nov. and Listeria portnoyii sp. nov. isolated from non-agricultural and natural environments.</title>
        <authorList>
            <person name="Weller D."/>
            <person name="Belias A.M."/>
            <person name="Liao J."/>
            <person name="Guo S."/>
            <person name="Orsi R.H."/>
            <person name="Wiedmann M."/>
        </authorList>
    </citation>
    <scope>NUCLEOTIDE SEQUENCE [LARGE SCALE GENOMIC DNA]</scope>
    <source>
        <strain evidence="3 4">FSL W9-0585</strain>
    </source>
</reference>
<dbReference type="InterPro" id="IPR001509">
    <property type="entry name" value="Epimerase_deHydtase"/>
</dbReference>
<organism evidence="3 4">
    <name type="scientific">Listeria rustica</name>
    <dbReference type="NCBI Taxonomy" id="2713503"/>
    <lineage>
        <taxon>Bacteria</taxon>
        <taxon>Bacillati</taxon>
        <taxon>Bacillota</taxon>
        <taxon>Bacilli</taxon>
        <taxon>Bacillales</taxon>
        <taxon>Listeriaceae</taxon>
        <taxon>Listeria</taxon>
    </lineage>
</organism>
<dbReference type="EMBL" id="JABJVM010000021">
    <property type="protein sequence ID" value="MBA3927600.1"/>
    <property type="molecule type" value="Genomic_DNA"/>
</dbReference>
<feature type="domain" description="NAD-dependent epimerase/dehydratase" evidence="2">
    <location>
        <begin position="5"/>
        <end position="248"/>
    </location>
</feature>
<dbReference type="SUPFAM" id="SSF51735">
    <property type="entry name" value="NAD(P)-binding Rossmann-fold domains"/>
    <property type="match status" value="1"/>
</dbReference>
<dbReference type="Proteomes" id="UP000548787">
    <property type="component" value="Unassembled WGS sequence"/>
</dbReference>